<name>A0ABY6LRK3_9ARAC</name>
<reference evidence="6 7" key="1">
    <citation type="submission" date="2022-03" db="EMBL/GenBank/DDBJ databases">
        <title>A chromosomal length assembly of Cordylochernes scorpioides.</title>
        <authorList>
            <person name="Zeh D."/>
            <person name="Zeh J."/>
        </authorList>
    </citation>
    <scope>NUCLEOTIDE SEQUENCE [LARGE SCALE GENOMIC DNA]</scope>
    <source>
        <strain evidence="6">IN4F17</strain>
        <tissue evidence="6">Whole Body</tissue>
    </source>
</reference>
<keyword evidence="7" id="KW-1185">Reference proteome</keyword>
<evidence type="ECO:0000256" key="1">
    <source>
        <dbReference type="ARBA" id="ARBA00004651"/>
    </source>
</evidence>
<evidence type="ECO:0000256" key="3">
    <source>
        <dbReference type="ARBA" id="ARBA00022475"/>
    </source>
</evidence>
<evidence type="ECO:0000256" key="4">
    <source>
        <dbReference type="ARBA" id="ARBA00023065"/>
    </source>
</evidence>
<keyword evidence="2" id="KW-0813">Transport</keyword>
<accession>A0ABY6LRK3</accession>
<keyword evidence="3" id="KW-1003">Cell membrane</keyword>
<feature type="transmembrane region" description="Helical" evidence="5">
    <location>
        <begin position="107"/>
        <end position="129"/>
    </location>
</feature>
<sequence>MGYGLIQLAELYNNGLLCVRLAMITCLSPILSRMGYGLTQLTELYNNGLLCTGYDNLFKSYLVPDGVWTQLAGLYNNGLLCVRLAMITCLSPILSRMGYGLSWQDSLVMAWGGLRGAMGLALALLVFYNPVFSHHLVGSKILIHTAAIVAATLLINATTIKFLLRKLGMTQVSNQRKTNMYNSVRHLRKAQERSIRVLKADSFLADSDWKFVEEFTTIVDIYQAEDTEQADEEDLDLLPLTLKCGVNIRGSIICPSKNELKEMVNNARIRLLHLLKLTWVCVQSSFWRQFELGLLTRDNVHQLMVIIDFAEDKEGQFLTINELLQNWNFRKYYWLVGSVALHCSLSEIFGQQHDL</sequence>
<keyword evidence="5" id="KW-0812">Transmembrane</keyword>
<dbReference type="PANTHER" id="PTHR10110">
    <property type="entry name" value="SODIUM/HYDROGEN EXCHANGER"/>
    <property type="match status" value="1"/>
</dbReference>
<evidence type="ECO:0000313" key="6">
    <source>
        <dbReference type="EMBL" id="UYV82966.1"/>
    </source>
</evidence>
<keyword evidence="5" id="KW-0472">Membrane</keyword>
<proteinExistence type="predicted"/>
<dbReference type="Proteomes" id="UP001235939">
    <property type="component" value="Chromosome 22"/>
</dbReference>
<feature type="transmembrane region" description="Helical" evidence="5">
    <location>
        <begin position="141"/>
        <end position="164"/>
    </location>
</feature>
<protein>
    <submittedName>
        <fullName evidence="6">SLC9C1</fullName>
    </submittedName>
</protein>
<dbReference type="PANTHER" id="PTHR10110:SF86">
    <property type="entry name" value="SODIUM_HYDROGEN EXCHANGER 7"/>
    <property type="match status" value="1"/>
</dbReference>
<evidence type="ECO:0000256" key="5">
    <source>
        <dbReference type="SAM" id="Phobius"/>
    </source>
</evidence>
<evidence type="ECO:0000313" key="7">
    <source>
        <dbReference type="Proteomes" id="UP001235939"/>
    </source>
</evidence>
<gene>
    <name evidence="6" type="ORF">LAZ67_22001568</name>
</gene>
<evidence type="ECO:0000256" key="2">
    <source>
        <dbReference type="ARBA" id="ARBA00022448"/>
    </source>
</evidence>
<keyword evidence="5" id="KW-1133">Transmembrane helix</keyword>
<dbReference type="InterPro" id="IPR018422">
    <property type="entry name" value="Cation/H_exchanger_CPA1"/>
</dbReference>
<organism evidence="6 7">
    <name type="scientific">Cordylochernes scorpioides</name>
    <dbReference type="NCBI Taxonomy" id="51811"/>
    <lineage>
        <taxon>Eukaryota</taxon>
        <taxon>Metazoa</taxon>
        <taxon>Ecdysozoa</taxon>
        <taxon>Arthropoda</taxon>
        <taxon>Chelicerata</taxon>
        <taxon>Arachnida</taxon>
        <taxon>Pseudoscorpiones</taxon>
        <taxon>Cheliferoidea</taxon>
        <taxon>Chernetidae</taxon>
        <taxon>Cordylochernes</taxon>
    </lineage>
</organism>
<comment type="subcellular location">
    <subcellularLocation>
        <location evidence="1">Cell membrane</location>
        <topology evidence="1">Multi-pass membrane protein</topology>
    </subcellularLocation>
</comment>
<keyword evidence="4" id="KW-0406">Ion transport</keyword>
<dbReference type="EMBL" id="CP092884">
    <property type="protein sequence ID" value="UYV82966.1"/>
    <property type="molecule type" value="Genomic_DNA"/>
</dbReference>